<protein>
    <submittedName>
        <fullName evidence="2">Uncharacterized protein</fullName>
    </submittedName>
</protein>
<dbReference type="EMBL" id="OZ037947">
    <property type="protein sequence ID" value="CAL1706517.1"/>
    <property type="molecule type" value="Genomic_DNA"/>
</dbReference>
<feature type="compositionally biased region" description="Polar residues" evidence="1">
    <location>
        <begin position="139"/>
        <end position="156"/>
    </location>
</feature>
<accession>A0ABP1DFA3</accession>
<organism evidence="2 3">
    <name type="scientific">Somion occarium</name>
    <dbReference type="NCBI Taxonomy" id="3059160"/>
    <lineage>
        <taxon>Eukaryota</taxon>
        <taxon>Fungi</taxon>
        <taxon>Dikarya</taxon>
        <taxon>Basidiomycota</taxon>
        <taxon>Agaricomycotina</taxon>
        <taxon>Agaricomycetes</taxon>
        <taxon>Polyporales</taxon>
        <taxon>Cerrenaceae</taxon>
        <taxon>Somion</taxon>
    </lineage>
</organism>
<dbReference type="Pfam" id="PF16850">
    <property type="entry name" value="Inhibitor_I66"/>
    <property type="match status" value="1"/>
</dbReference>
<dbReference type="InterPro" id="IPR031755">
    <property type="entry name" value="Inhibitor_I66"/>
</dbReference>
<keyword evidence="3" id="KW-1185">Reference proteome</keyword>
<gene>
    <name evidence="2" type="ORF">GFSPODELE1_LOCUS5910</name>
</gene>
<evidence type="ECO:0000313" key="3">
    <source>
        <dbReference type="Proteomes" id="UP001497453"/>
    </source>
</evidence>
<evidence type="ECO:0000256" key="1">
    <source>
        <dbReference type="SAM" id="MobiDB-lite"/>
    </source>
</evidence>
<dbReference type="Proteomes" id="UP001497453">
    <property type="component" value="Chromosome 4"/>
</dbReference>
<name>A0ABP1DFA3_9APHY</name>
<sequence>MPSTFTNNLGTELKSGAYFITTALPSNAFIGRKLVDDKAVAEGLYASHARKLLPVVRLPEDSQDIAWDFQELERRKFILRSRGAPTTIVDGGVGALIVASPPPTLWTISPAIGNGDGMFVIQTEDGTGGWVVTGDEPDSLSSTLSPQARPNHQSTRLTKCSNSHLSADNYRSAGISDCWLSQESESGMIHHDGVNSNFRLSSSLHLTDIDGPETRRSTIPTLIRR</sequence>
<reference evidence="3" key="1">
    <citation type="submission" date="2024-04" db="EMBL/GenBank/DDBJ databases">
        <authorList>
            <person name="Shaw F."/>
            <person name="Minotto A."/>
        </authorList>
    </citation>
    <scope>NUCLEOTIDE SEQUENCE [LARGE SCALE GENOMIC DNA]</scope>
</reference>
<evidence type="ECO:0000313" key="2">
    <source>
        <dbReference type="EMBL" id="CAL1706517.1"/>
    </source>
</evidence>
<proteinExistence type="predicted"/>
<feature type="region of interest" description="Disordered" evidence="1">
    <location>
        <begin position="136"/>
        <end position="156"/>
    </location>
</feature>
<dbReference type="Gene3D" id="2.80.10.50">
    <property type="match status" value="1"/>
</dbReference>